<dbReference type="GO" id="GO:0000287">
    <property type="term" value="F:magnesium ion binding"/>
    <property type="evidence" value="ECO:0007669"/>
    <property type="project" value="InterPro"/>
</dbReference>
<evidence type="ECO:0000256" key="3">
    <source>
        <dbReference type="ARBA" id="ARBA00022842"/>
    </source>
</evidence>
<dbReference type="STRING" id="1912795.BK816_05925"/>
<keyword evidence="6" id="KW-1185">Reference proteome</keyword>
<dbReference type="Pfam" id="PF01648">
    <property type="entry name" value="ACPS"/>
    <property type="match status" value="1"/>
</dbReference>
<protein>
    <recommendedName>
        <fullName evidence="4">4'-phosphopantetheinyl transferase domain-containing protein</fullName>
    </recommendedName>
</protein>
<sequence>MDTVKISDFAAQLQMPGSTFSQVFTAQEQQVASLRPAPAASLAARWAAKEALVKAWSQALGPLPLPLPDSPAIWSQIEVVSDSVHRPRLVLSGEVLAAFSRTCPGAMCQVSLCHEDDFASAIVIVSGSGANPG</sequence>
<dbReference type="InterPro" id="IPR008278">
    <property type="entry name" value="4-PPantetheinyl_Trfase_dom"/>
</dbReference>
<evidence type="ECO:0000313" key="5">
    <source>
        <dbReference type="EMBL" id="AOZ72887.1"/>
    </source>
</evidence>
<evidence type="ECO:0000313" key="6">
    <source>
        <dbReference type="Proteomes" id="UP000176288"/>
    </source>
</evidence>
<evidence type="ECO:0000256" key="1">
    <source>
        <dbReference type="ARBA" id="ARBA00022679"/>
    </source>
</evidence>
<accession>A0A1D9MKP6</accession>
<organism evidence="5 6">
    <name type="scientific">Boudabousia tangfeifanii</name>
    <dbReference type="NCBI Taxonomy" id="1912795"/>
    <lineage>
        <taxon>Bacteria</taxon>
        <taxon>Bacillati</taxon>
        <taxon>Actinomycetota</taxon>
        <taxon>Actinomycetes</taxon>
        <taxon>Actinomycetales</taxon>
        <taxon>Actinomycetaceae</taxon>
        <taxon>Boudabousia</taxon>
    </lineage>
</organism>
<feature type="domain" description="4'-phosphopantetheinyl transferase" evidence="4">
    <location>
        <begin position="2"/>
        <end position="96"/>
    </location>
</feature>
<dbReference type="EMBL" id="CP017812">
    <property type="protein sequence ID" value="AOZ72887.1"/>
    <property type="molecule type" value="Genomic_DNA"/>
</dbReference>
<gene>
    <name evidence="5" type="ORF">BK816_05925</name>
</gene>
<dbReference type="AlphaFoldDB" id="A0A1D9MKP6"/>
<keyword evidence="1" id="KW-0808">Transferase</keyword>
<evidence type="ECO:0000256" key="2">
    <source>
        <dbReference type="ARBA" id="ARBA00022723"/>
    </source>
</evidence>
<reference evidence="5 6" key="1">
    <citation type="submission" date="2016-10" db="EMBL/GenBank/DDBJ databases">
        <title>Actinomyces aegypiusis sp. nov., isolated from the Aegypius monachus in Qinghai Tibet Plateau China.</title>
        <authorList>
            <person name="Wang Y."/>
        </authorList>
    </citation>
    <scope>NUCLEOTIDE SEQUENCE [LARGE SCALE GENOMIC DNA]</scope>
    <source>
        <strain evidence="5 6">VUL4_3</strain>
    </source>
</reference>
<dbReference type="GO" id="GO:0006633">
    <property type="term" value="P:fatty acid biosynthetic process"/>
    <property type="evidence" value="ECO:0007669"/>
    <property type="project" value="InterPro"/>
</dbReference>
<dbReference type="KEGG" id="avu:BK816_05925"/>
<dbReference type="GO" id="GO:0008897">
    <property type="term" value="F:holo-[acyl-carrier-protein] synthase activity"/>
    <property type="evidence" value="ECO:0007669"/>
    <property type="project" value="InterPro"/>
</dbReference>
<dbReference type="InterPro" id="IPR004568">
    <property type="entry name" value="Ppantetheine-prot_Trfase_dom"/>
</dbReference>
<dbReference type="SUPFAM" id="SSF56214">
    <property type="entry name" value="4'-phosphopantetheinyl transferase"/>
    <property type="match status" value="1"/>
</dbReference>
<dbReference type="Proteomes" id="UP000176288">
    <property type="component" value="Chromosome"/>
</dbReference>
<keyword evidence="3" id="KW-0460">Magnesium</keyword>
<dbReference type="Gene3D" id="3.90.470.20">
    <property type="entry name" value="4'-phosphopantetheinyl transferase domain"/>
    <property type="match status" value="1"/>
</dbReference>
<dbReference type="InterPro" id="IPR037143">
    <property type="entry name" value="4-PPantetheinyl_Trfase_dom_sf"/>
</dbReference>
<evidence type="ECO:0000259" key="4">
    <source>
        <dbReference type="Pfam" id="PF01648"/>
    </source>
</evidence>
<name>A0A1D9MKP6_9ACTO</name>
<dbReference type="NCBIfam" id="TIGR00556">
    <property type="entry name" value="pantethn_trn"/>
    <property type="match status" value="1"/>
</dbReference>
<keyword evidence="2" id="KW-0479">Metal-binding</keyword>
<proteinExistence type="predicted"/>